<feature type="region of interest" description="Disordered" evidence="1">
    <location>
        <begin position="53"/>
        <end position="82"/>
    </location>
</feature>
<protein>
    <submittedName>
        <fullName evidence="2">Uncharacterized protein</fullName>
    </submittedName>
</protein>
<evidence type="ECO:0000256" key="1">
    <source>
        <dbReference type="SAM" id="MobiDB-lite"/>
    </source>
</evidence>
<sequence length="107" mass="10853">MTGIGKILFVVVTAVCALAGGYATFGQEGALQVGANQAAQMCEAAGIPAYLRGPDGQVIPRPQPADEGPRERRVGLTPRGGGLVPLFVPAPGARSTVQDVGPADTQQ</sequence>
<feature type="region of interest" description="Disordered" evidence="1">
    <location>
        <begin position="88"/>
        <end position="107"/>
    </location>
</feature>
<dbReference type="STRING" id="1278073.MYSTI_04164"/>
<gene>
    <name evidence="2" type="ordered locus">MYSTI_04164</name>
</gene>
<evidence type="ECO:0000313" key="3">
    <source>
        <dbReference type="Proteomes" id="UP000011131"/>
    </source>
</evidence>
<evidence type="ECO:0000313" key="2">
    <source>
        <dbReference type="EMBL" id="AGC45464.1"/>
    </source>
</evidence>
<dbReference type="PATRIC" id="fig|1278073.3.peg.4236"/>
<name>L7UGB2_MYXSD</name>
<accession>L7UGB2</accession>
<proteinExistence type="predicted"/>
<keyword evidence="3" id="KW-1185">Reference proteome</keyword>
<dbReference type="EMBL" id="CP004025">
    <property type="protein sequence ID" value="AGC45464.1"/>
    <property type="molecule type" value="Genomic_DNA"/>
</dbReference>
<dbReference type="KEGG" id="msd:MYSTI_04164"/>
<dbReference type="AlphaFoldDB" id="L7UGB2"/>
<organism evidence="2 3">
    <name type="scientific">Myxococcus stipitatus (strain DSM 14675 / JCM 12634 / Mx s8)</name>
    <dbReference type="NCBI Taxonomy" id="1278073"/>
    <lineage>
        <taxon>Bacteria</taxon>
        <taxon>Pseudomonadati</taxon>
        <taxon>Myxococcota</taxon>
        <taxon>Myxococcia</taxon>
        <taxon>Myxococcales</taxon>
        <taxon>Cystobacterineae</taxon>
        <taxon>Myxococcaceae</taxon>
        <taxon>Myxococcus</taxon>
    </lineage>
</organism>
<reference evidence="2 3" key="1">
    <citation type="journal article" date="2013" name="Genome Announc.">
        <title>Complete genome sequence of Myxococcus stipitatus strain DSM 14675, a fruiting myxobacterium.</title>
        <authorList>
            <person name="Huntley S."/>
            <person name="Kneip S."/>
            <person name="Treuner-Lange A."/>
            <person name="Sogaard-Andersen L."/>
        </authorList>
    </citation>
    <scope>NUCLEOTIDE SEQUENCE [LARGE SCALE GENOMIC DNA]</scope>
    <source>
        <strain evidence="3">DSM 14675 / JCM 12634 / Mx s8</strain>
    </source>
</reference>
<dbReference type="Proteomes" id="UP000011131">
    <property type="component" value="Chromosome"/>
</dbReference>
<dbReference type="HOGENOM" id="CLU_2207185_0_0_7"/>
<dbReference type="RefSeq" id="WP_015349724.1">
    <property type="nucleotide sequence ID" value="NC_020126.1"/>
</dbReference>